<dbReference type="Pfam" id="PF14246">
    <property type="entry name" value="TetR_C_7"/>
    <property type="match status" value="1"/>
</dbReference>
<protein>
    <submittedName>
        <fullName evidence="6">TetR family transcriptional regulator</fullName>
    </submittedName>
</protein>
<dbReference type="FunFam" id="1.10.10.60:FF:000141">
    <property type="entry name" value="TetR family transcriptional regulator"/>
    <property type="match status" value="1"/>
</dbReference>
<feature type="DNA-binding region" description="H-T-H motif" evidence="4">
    <location>
        <begin position="37"/>
        <end position="56"/>
    </location>
</feature>
<dbReference type="InterPro" id="IPR050109">
    <property type="entry name" value="HTH-type_TetR-like_transc_reg"/>
</dbReference>
<name>A0A7Z8K345_9CELL</name>
<evidence type="ECO:0000313" key="6">
    <source>
        <dbReference type="EMBL" id="TKR27355.1"/>
    </source>
</evidence>
<dbReference type="Pfam" id="PF00440">
    <property type="entry name" value="TetR_N"/>
    <property type="match status" value="1"/>
</dbReference>
<dbReference type="Gene3D" id="1.10.357.10">
    <property type="entry name" value="Tetracycline Repressor, domain 2"/>
    <property type="match status" value="1"/>
</dbReference>
<dbReference type="RefSeq" id="WP_154727760.1">
    <property type="nucleotide sequence ID" value="NZ_SZYE01000002.1"/>
</dbReference>
<dbReference type="AlphaFoldDB" id="A0A7Z8K345"/>
<evidence type="ECO:0000313" key="7">
    <source>
        <dbReference type="Proteomes" id="UP000308121"/>
    </source>
</evidence>
<dbReference type="InterPro" id="IPR009057">
    <property type="entry name" value="Homeodomain-like_sf"/>
</dbReference>
<proteinExistence type="predicted"/>
<reference evidence="6 7" key="1">
    <citation type="submission" date="2019-05" db="EMBL/GenBank/DDBJ databases">
        <title>Genome sequence of Cellulomonas hominis strain CS1.</title>
        <authorList>
            <person name="Belmont J."/>
            <person name="Maclea K.S."/>
        </authorList>
    </citation>
    <scope>NUCLEOTIDE SEQUENCE [LARGE SCALE GENOMIC DNA]</scope>
    <source>
        <strain evidence="6 7">CS1</strain>
    </source>
</reference>
<keyword evidence="3" id="KW-0804">Transcription</keyword>
<dbReference type="PANTHER" id="PTHR30055:SF146">
    <property type="entry name" value="HTH-TYPE TRANSCRIPTIONAL DUAL REGULATOR CECR"/>
    <property type="match status" value="1"/>
</dbReference>
<keyword evidence="1" id="KW-0805">Transcription regulation</keyword>
<comment type="caution">
    <text evidence="6">The sequence shown here is derived from an EMBL/GenBank/DDBJ whole genome shotgun (WGS) entry which is preliminary data.</text>
</comment>
<evidence type="ECO:0000256" key="3">
    <source>
        <dbReference type="ARBA" id="ARBA00023163"/>
    </source>
</evidence>
<evidence type="ECO:0000256" key="1">
    <source>
        <dbReference type="ARBA" id="ARBA00023015"/>
    </source>
</evidence>
<sequence>MTTVGDKPVREGQAHKRAAILTAARELFLQTGVERTSMDAVAALAGVSKRTVYDYYGDKRRLLLGVVEDAGERALATLRRLVAQHLDDASITDVAALDEALTALAADLGRSLLLSSDYLAAVRLINENESLLPELDDHPLDEAHAQVLSERVDRFARAGLLDAEDPGLAAAHFHALTALRVLNEPARRRAESEHVRRIMTEGARAFVRAYEARDAGA</sequence>
<dbReference type="SUPFAM" id="SSF46689">
    <property type="entry name" value="Homeodomain-like"/>
    <property type="match status" value="1"/>
</dbReference>
<dbReference type="Proteomes" id="UP000308121">
    <property type="component" value="Unassembled WGS sequence"/>
</dbReference>
<evidence type="ECO:0000256" key="2">
    <source>
        <dbReference type="ARBA" id="ARBA00023125"/>
    </source>
</evidence>
<evidence type="ECO:0000256" key="4">
    <source>
        <dbReference type="PROSITE-ProRule" id="PRU00335"/>
    </source>
</evidence>
<organism evidence="6 7">
    <name type="scientific">Cellulomonas hominis</name>
    <dbReference type="NCBI Taxonomy" id="156981"/>
    <lineage>
        <taxon>Bacteria</taxon>
        <taxon>Bacillati</taxon>
        <taxon>Actinomycetota</taxon>
        <taxon>Actinomycetes</taxon>
        <taxon>Micrococcales</taxon>
        <taxon>Cellulomonadaceae</taxon>
        <taxon>Cellulomonas</taxon>
    </lineage>
</organism>
<dbReference type="InterPro" id="IPR039536">
    <property type="entry name" value="TetR_C_Proteobacteria"/>
</dbReference>
<dbReference type="GO" id="GO:0000976">
    <property type="term" value="F:transcription cis-regulatory region binding"/>
    <property type="evidence" value="ECO:0007669"/>
    <property type="project" value="TreeGrafter"/>
</dbReference>
<feature type="domain" description="HTH tetR-type" evidence="5">
    <location>
        <begin position="14"/>
        <end position="74"/>
    </location>
</feature>
<dbReference type="InterPro" id="IPR001647">
    <property type="entry name" value="HTH_TetR"/>
</dbReference>
<evidence type="ECO:0000259" key="5">
    <source>
        <dbReference type="PROSITE" id="PS50977"/>
    </source>
</evidence>
<dbReference type="PANTHER" id="PTHR30055">
    <property type="entry name" value="HTH-TYPE TRANSCRIPTIONAL REGULATOR RUTR"/>
    <property type="match status" value="1"/>
</dbReference>
<dbReference type="GO" id="GO:0003700">
    <property type="term" value="F:DNA-binding transcription factor activity"/>
    <property type="evidence" value="ECO:0007669"/>
    <property type="project" value="TreeGrafter"/>
</dbReference>
<dbReference type="PROSITE" id="PS50977">
    <property type="entry name" value="HTH_TETR_2"/>
    <property type="match status" value="1"/>
</dbReference>
<accession>A0A7Z8K345</accession>
<keyword evidence="2 4" id="KW-0238">DNA-binding</keyword>
<dbReference type="EMBL" id="SZYE01000002">
    <property type="protein sequence ID" value="TKR27355.1"/>
    <property type="molecule type" value="Genomic_DNA"/>
</dbReference>
<dbReference type="PRINTS" id="PR00455">
    <property type="entry name" value="HTHTETR"/>
</dbReference>
<dbReference type="GO" id="GO:0045892">
    <property type="term" value="P:negative regulation of DNA-templated transcription"/>
    <property type="evidence" value="ECO:0007669"/>
    <property type="project" value="UniProtKB-ARBA"/>
</dbReference>
<gene>
    <name evidence="6" type="ORF">FA014_00500</name>
</gene>
<dbReference type="OrthoDB" id="7186128at2"/>